<keyword evidence="1" id="KW-0812">Transmembrane</keyword>
<comment type="caution">
    <text evidence="2">The sequence shown here is derived from an EMBL/GenBank/DDBJ whole genome shotgun (WGS) entry which is preliminary data.</text>
</comment>
<dbReference type="Proteomes" id="UP000218181">
    <property type="component" value="Unassembled WGS sequence"/>
</dbReference>
<keyword evidence="3" id="KW-1185">Reference proteome</keyword>
<proteinExistence type="predicted"/>
<dbReference type="EMBL" id="JXJU01000007">
    <property type="protein sequence ID" value="PCR99643.1"/>
    <property type="molecule type" value="Genomic_DNA"/>
</dbReference>
<sequence>MSHFDTDIEIPDSLRTENKIYYREYLKDYVSLFSYGAVGRHQLNDLQREILLEIIQLDHNNQLAIDFYGKTAIDLATERYNTREIDWRKIRRSAKSWGPFLVVTFFLLLYFSIKLNNFVGLDAFILISGFKLIGPINDYLLKHESRIMRTRVKWVIYVLWFILWGALNILIFSLFG</sequence>
<feature type="transmembrane region" description="Helical" evidence="1">
    <location>
        <begin position="119"/>
        <end position="140"/>
    </location>
</feature>
<accession>A0A2A5RKE9</accession>
<protein>
    <submittedName>
        <fullName evidence="2">Uncharacterized protein</fullName>
    </submittedName>
</protein>
<organism evidence="2 3">
    <name type="scientific">Lactococcus fujiensis JCM 16395</name>
    <dbReference type="NCBI Taxonomy" id="1291764"/>
    <lineage>
        <taxon>Bacteria</taxon>
        <taxon>Bacillati</taxon>
        <taxon>Bacillota</taxon>
        <taxon>Bacilli</taxon>
        <taxon>Lactobacillales</taxon>
        <taxon>Streptococcaceae</taxon>
        <taxon>Lactococcus</taxon>
    </lineage>
</organism>
<keyword evidence="1" id="KW-0472">Membrane</keyword>
<keyword evidence="1" id="KW-1133">Transmembrane helix</keyword>
<evidence type="ECO:0000313" key="3">
    <source>
        <dbReference type="Proteomes" id="UP000218181"/>
    </source>
</evidence>
<reference evidence="2 3" key="1">
    <citation type="submission" date="2014-12" db="EMBL/GenBank/DDBJ databases">
        <title>Draft genome sequences of 10 type strains of Lactococcus.</title>
        <authorList>
            <person name="Sun Z."/>
            <person name="Zhong Z."/>
            <person name="Liu W."/>
            <person name="Zhang W."/>
            <person name="Zhang H."/>
        </authorList>
    </citation>
    <scope>NUCLEOTIDE SEQUENCE [LARGE SCALE GENOMIC DNA]</scope>
    <source>
        <strain evidence="2 3">JCM 16395</strain>
    </source>
</reference>
<name>A0A2A5RKE9_9LACT</name>
<feature type="transmembrane region" description="Helical" evidence="1">
    <location>
        <begin position="97"/>
        <end position="113"/>
    </location>
</feature>
<feature type="transmembrane region" description="Helical" evidence="1">
    <location>
        <begin position="152"/>
        <end position="175"/>
    </location>
</feature>
<dbReference type="AlphaFoldDB" id="A0A2A5RKE9"/>
<evidence type="ECO:0000313" key="2">
    <source>
        <dbReference type="EMBL" id="PCR99643.1"/>
    </source>
</evidence>
<gene>
    <name evidence="2" type="ORF">RT41_GL001756</name>
</gene>
<evidence type="ECO:0000256" key="1">
    <source>
        <dbReference type="SAM" id="Phobius"/>
    </source>
</evidence>